<accession>A0A314ZGC9</accession>
<protein>
    <submittedName>
        <fullName evidence="1">Uncharacterized protein</fullName>
    </submittedName>
</protein>
<evidence type="ECO:0000313" key="1">
    <source>
        <dbReference type="EMBL" id="PQQ16594.1"/>
    </source>
</evidence>
<dbReference type="Proteomes" id="UP000250321">
    <property type="component" value="Unassembled WGS sequence"/>
</dbReference>
<dbReference type="AlphaFoldDB" id="A0A314ZGC9"/>
<name>A0A314ZGC9_PRUYE</name>
<dbReference type="EMBL" id="PJQY01000185">
    <property type="protein sequence ID" value="PQQ16594.1"/>
    <property type="molecule type" value="Genomic_DNA"/>
</dbReference>
<evidence type="ECO:0000313" key="2">
    <source>
        <dbReference type="Proteomes" id="UP000250321"/>
    </source>
</evidence>
<sequence length="113" mass="12766">MAESDEGKKIGMPAGSKNGILGRANIPWSFECLCWKFVPPSRAEAFSCFAYMDTSAPFHSFCFHPSAEAPVDFYANCMGFLRQQYDLSNKWAKLIKRWAILVVVMGCLLVRIF</sequence>
<gene>
    <name evidence="1" type="ORF">Pyn_26459</name>
</gene>
<keyword evidence="2" id="KW-1185">Reference proteome</keyword>
<organism evidence="1 2">
    <name type="scientific">Prunus yedoensis var. nudiflora</name>
    <dbReference type="NCBI Taxonomy" id="2094558"/>
    <lineage>
        <taxon>Eukaryota</taxon>
        <taxon>Viridiplantae</taxon>
        <taxon>Streptophyta</taxon>
        <taxon>Embryophyta</taxon>
        <taxon>Tracheophyta</taxon>
        <taxon>Spermatophyta</taxon>
        <taxon>Magnoliopsida</taxon>
        <taxon>eudicotyledons</taxon>
        <taxon>Gunneridae</taxon>
        <taxon>Pentapetalae</taxon>
        <taxon>rosids</taxon>
        <taxon>fabids</taxon>
        <taxon>Rosales</taxon>
        <taxon>Rosaceae</taxon>
        <taxon>Amygdaloideae</taxon>
        <taxon>Amygdaleae</taxon>
        <taxon>Prunus</taxon>
    </lineage>
</organism>
<reference evidence="1 2" key="1">
    <citation type="submission" date="2018-02" db="EMBL/GenBank/DDBJ databases">
        <title>Draft genome of wild Prunus yedoensis var. nudiflora.</title>
        <authorList>
            <person name="Baek S."/>
            <person name="Kim J.-H."/>
            <person name="Choi K."/>
            <person name="Kim G.-B."/>
            <person name="Cho A."/>
            <person name="Jang H."/>
            <person name="Shin C.-H."/>
            <person name="Yu H.-J."/>
            <person name="Mun J.-H."/>
        </authorList>
    </citation>
    <scope>NUCLEOTIDE SEQUENCE [LARGE SCALE GENOMIC DNA]</scope>
    <source>
        <strain evidence="2">cv. Jeju island</strain>
        <tissue evidence="1">Leaf</tissue>
    </source>
</reference>
<comment type="caution">
    <text evidence="1">The sequence shown here is derived from an EMBL/GenBank/DDBJ whole genome shotgun (WGS) entry which is preliminary data.</text>
</comment>
<proteinExistence type="predicted"/>